<dbReference type="InParanoid" id="A0A1W0VVJ5"/>
<dbReference type="Proteomes" id="UP000000768">
    <property type="component" value="Chromosome 3"/>
</dbReference>
<sequence length="87" mass="10245">MTMITLRRHSPPWRHRRRAHLFRCSSLRVLLLFPCLSVALPLLALALGRSVRRLLLLLFFLFKTFVNFCKSAFLGPFEYIQMGVILR</sequence>
<organism evidence="2 3">
    <name type="scientific">Sorghum bicolor</name>
    <name type="common">Sorghum</name>
    <name type="synonym">Sorghum vulgare</name>
    <dbReference type="NCBI Taxonomy" id="4558"/>
    <lineage>
        <taxon>Eukaryota</taxon>
        <taxon>Viridiplantae</taxon>
        <taxon>Streptophyta</taxon>
        <taxon>Embryophyta</taxon>
        <taxon>Tracheophyta</taxon>
        <taxon>Spermatophyta</taxon>
        <taxon>Magnoliopsida</taxon>
        <taxon>Liliopsida</taxon>
        <taxon>Poales</taxon>
        <taxon>Poaceae</taxon>
        <taxon>PACMAD clade</taxon>
        <taxon>Panicoideae</taxon>
        <taxon>Andropogonodae</taxon>
        <taxon>Andropogoneae</taxon>
        <taxon>Sorghinae</taxon>
        <taxon>Sorghum</taxon>
    </lineage>
</organism>
<reference evidence="3" key="2">
    <citation type="journal article" date="2018" name="Plant J.">
        <title>The Sorghum bicolor reference genome: improved assembly, gene annotations, a transcriptome atlas, and signatures of genome organization.</title>
        <authorList>
            <person name="McCormick R.F."/>
            <person name="Truong S.K."/>
            <person name="Sreedasyam A."/>
            <person name="Jenkins J."/>
            <person name="Shu S."/>
            <person name="Sims D."/>
            <person name="Kennedy M."/>
            <person name="Amirebrahimi M."/>
            <person name="Weers B.D."/>
            <person name="McKinley B."/>
            <person name="Mattison A."/>
            <person name="Morishige D.T."/>
            <person name="Grimwood J."/>
            <person name="Schmutz J."/>
            <person name="Mullet J.E."/>
        </authorList>
    </citation>
    <scope>NUCLEOTIDE SEQUENCE [LARGE SCALE GENOMIC DNA]</scope>
    <source>
        <strain evidence="3">cv. BTx623</strain>
    </source>
</reference>
<name>A0A1W0VVJ5_SORBI</name>
<keyword evidence="1" id="KW-1133">Transmembrane helix</keyword>
<keyword evidence="1" id="KW-0812">Transmembrane</keyword>
<keyword evidence="3" id="KW-1185">Reference proteome</keyword>
<dbReference type="Gramene" id="OQU86153">
    <property type="protein sequence ID" value="OQU86153"/>
    <property type="gene ID" value="SORBI_3003G032450"/>
</dbReference>
<evidence type="ECO:0000256" key="1">
    <source>
        <dbReference type="SAM" id="Phobius"/>
    </source>
</evidence>
<keyword evidence="1" id="KW-0472">Membrane</keyword>
<feature type="transmembrane region" description="Helical" evidence="1">
    <location>
        <begin position="54"/>
        <end position="77"/>
    </location>
</feature>
<reference evidence="2 3" key="1">
    <citation type="journal article" date="2009" name="Nature">
        <title>The Sorghum bicolor genome and the diversification of grasses.</title>
        <authorList>
            <person name="Paterson A.H."/>
            <person name="Bowers J.E."/>
            <person name="Bruggmann R."/>
            <person name="Dubchak I."/>
            <person name="Grimwood J."/>
            <person name="Gundlach H."/>
            <person name="Haberer G."/>
            <person name="Hellsten U."/>
            <person name="Mitros T."/>
            <person name="Poliakov A."/>
            <person name="Schmutz J."/>
            <person name="Spannagl M."/>
            <person name="Tang H."/>
            <person name="Wang X."/>
            <person name="Wicker T."/>
            <person name="Bharti A.K."/>
            <person name="Chapman J."/>
            <person name="Feltus F.A."/>
            <person name="Gowik U."/>
            <person name="Grigoriev I.V."/>
            <person name="Lyons E."/>
            <person name="Maher C.A."/>
            <person name="Martis M."/>
            <person name="Narechania A."/>
            <person name="Otillar R.P."/>
            <person name="Penning B.W."/>
            <person name="Salamov A.A."/>
            <person name="Wang Y."/>
            <person name="Zhang L."/>
            <person name="Carpita N.C."/>
            <person name="Freeling M."/>
            <person name="Gingle A.R."/>
            <person name="Hash C.T."/>
            <person name="Keller B."/>
            <person name="Klein P."/>
            <person name="Kresovich S."/>
            <person name="McCann M.C."/>
            <person name="Ming R."/>
            <person name="Peterson D.G."/>
            <person name="Mehboob-ur-Rahman"/>
            <person name="Ware D."/>
            <person name="Westhoff P."/>
            <person name="Mayer K.F."/>
            <person name="Messing J."/>
            <person name="Rokhsar D.S."/>
        </authorList>
    </citation>
    <scope>NUCLEOTIDE SEQUENCE [LARGE SCALE GENOMIC DNA]</scope>
    <source>
        <strain evidence="3">cv. BTx623</strain>
    </source>
</reference>
<evidence type="ECO:0000313" key="2">
    <source>
        <dbReference type="EMBL" id="OQU86153.1"/>
    </source>
</evidence>
<gene>
    <name evidence="2" type="ORF">SORBI_3003G032450</name>
</gene>
<protein>
    <submittedName>
        <fullName evidence="2">Uncharacterized protein</fullName>
    </submittedName>
</protein>
<dbReference type="AlphaFoldDB" id="A0A1W0VVJ5"/>
<dbReference type="EMBL" id="CM000762">
    <property type="protein sequence ID" value="OQU86153.1"/>
    <property type="molecule type" value="Genomic_DNA"/>
</dbReference>
<evidence type="ECO:0000313" key="3">
    <source>
        <dbReference type="Proteomes" id="UP000000768"/>
    </source>
</evidence>
<accession>A0A1W0VVJ5</accession>
<proteinExistence type="predicted"/>